<feature type="non-terminal residue" evidence="2">
    <location>
        <position position="1"/>
    </location>
</feature>
<dbReference type="AlphaFoldDB" id="A0A553PAD0"/>
<sequence length="460" mass="51921">RNYKGQHPLLGSSKNIVEEEAGTTTDETASDCEKLEAPGGTQHQLDQDHDRLSPLSQVSGIKTTSVIQRNEMTIPNGRQPSLGNGTSDKTHSNSDYFIHGHGPCQNRSRRSNFETMLGQCLEPLEEFSLLGPKGEIPDIKADRDEDMKSPSENPSYLPNQLYQFLGKVNQTFNGSEFVPFDPISGPLLKSRRIGLAFQPEQCLSFRRLPEYSTPTRNVFSVESGDNLNITCMTIQPHRWRSNAPLFEGNVELKNLTQTYSSLSEIHGLQFQSDIDYSRFRFYDTLMLTNLSHLHVGEYACSSFGSIKLTERLFLFVKDQDHPVSSPRKQGATHLLNATLGSDTVIPCLPAHPQFDVSLYKENTLLGDKYDFHPLKGFIIPNVTSLSLAGDYQCRFTSYHRFEQIRSFRLKVAEKTLLRECEEWLRSIQFAIEAADFEEAHDERQTSPAHAEPGTRNRAVG</sequence>
<feature type="compositionally biased region" description="Polar residues" evidence="1">
    <location>
        <begin position="74"/>
        <end position="87"/>
    </location>
</feature>
<organism evidence="2 3">
    <name type="scientific">Tigriopus californicus</name>
    <name type="common">Marine copepod</name>
    <dbReference type="NCBI Taxonomy" id="6832"/>
    <lineage>
        <taxon>Eukaryota</taxon>
        <taxon>Metazoa</taxon>
        <taxon>Ecdysozoa</taxon>
        <taxon>Arthropoda</taxon>
        <taxon>Crustacea</taxon>
        <taxon>Multicrustacea</taxon>
        <taxon>Hexanauplia</taxon>
        <taxon>Copepoda</taxon>
        <taxon>Harpacticoida</taxon>
        <taxon>Harpacticidae</taxon>
        <taxon>Tigriopus</taxon>
    </lineage>
</organism>
<dbReference type="PANTHER" id="PTHR15360:SF4">
    <property type="entry name" value="PROTEIN KINASE DOMAIN-CONTAINING PROTEIN"/>
    <property type="match status" value="1"/>
</dbReference>
<evidence type="ECO:0008006" key="4">
    <source>
        <dbReference type="Google" id="ProtNLM"/>
    </source>
</evidence>
<gene>
    <name evidence="2" type="ORF">TCAL_00568</name>
</gene>
<dbReference type="InterPro" id="IPR013783">
    <property type="entry name" value="Ig-like_fold"/>
</dbReference>
<feature type="region of interest" description="Disordered" evidence="1">
    <location>
        <begin position="438"/>
        <end position="460"/>
    </location>
</feature>
<name>A0A553PAD0_TIGCA</name>
<feature type="region of interest" description="Disordered" evidence="1">
    <location>
        <begin position="74"/>
        <end position="93"/>
    </location>
</feature>
<evidence type="ECO:0000256" key="1">
    <source>
        <dbReference type="SAM" id="MobiDB-lite"/>
    </source>
</evidence>
<keyword evidence="3" id="KW-1185">Reference proteome</keyword>
<feature type="region of interest" description="Disordered" evidence="1">
    <location>
        <begin position="1"/>
        <end position="30"/>
    </location>
</feature>
<dbReference type="InterPro" id="IPR042495">
    <property type="entry name" value="PDGFRL"/>
</dbReference>
<dbReference type="Gene3D" id="2.60.40.10">
    <property type="entry name" value="Immunoglobulins"/>
    <property type="match status" value="2"/>
</dbReference>
<proteinExistence type="predicted"/>
<comment type="caution">
    <text evidence="2">The sequence shown here is derived from an EMBL/GenBank/DDBJ whole genome shotgun (WGS) entry which is preliminary data.</text>
</comment>
<feature type="non-terminal residue" evidence="2">
    <location>
        <position position="460"/>
    </location>
</feature>
<protein>
    <recommendedName>
        <fullName evidence="4">Ig-like domain-containing protein</fullName>
    </recommendedName>
</protein>
<accession>A0A553PAD0</accession>
<dbReference type="PANTHER" id="PTHR15360">
    <property type="entry name" value="PLATELET-DERIVED GROWTH FACTOR RECEPTOR LIKE"/>
    <property type="match status" value="1"/>
</dbReference>
<evidence type="ECO:0000313" key="2">
    <source>
        <dbReference type="EMBL" id="TRY74628.1"/>
    </source>
</evidence>
<dbReference type="EMBL" id="VCGU01000005">
    <property type="protein sequence ID" value="TRY74628.1"/>
    <property type="molecule type" value="Genomic_DNA"/>
</dbReference>
<reference evidence="2 3" key="1">
    <citation type="journal article" date="2018" name="Nat. Ecol. Evol.">
        <title>Genomic signatures of mitonuclear coevolution across populations of Tigriopus californicus.</title>
        <authorList>
            <person name="Barreto F.S."/>
            <person name="Watson E.T."/>
            <person name="Lima T.G."/>
            <person name="Willett C.S."/>
            <person name="Edmands S."/>
            <person name="Li W."/>
            <person name="Burton R.S."/>
        </authorList>
    </citation>
    <scope>NUCLEOTIDE SEQUENCE [LARGE SCALE GENOMIC DNA]</scope>
    <source>
        <strain evidence="2 3">San Diego</strain>
    </source>
</reference>
<evidence type="ECO:0000313" key="3">
    <source>
        <dbReference type="Proteomes" id="UP000318571"/>
    </source>
</evidence>
<dbReference type="Proteomes" id="UP000318571">
    <property type="component" value="Chromosome 2"/>
</dbReference>